<keyword evidence="11" id="KW-1185">Reference proteome</keyword>
<feature type="transmembrane region" description="Helical" evidence="8">
    <location>
        <begin position="764"/>
        <end position="783"/>
    </location>
</feature>
<evidence type="ECO:0000256" key="5">
    <source>
        <dbReference type="ARBA" id="ARBA00022989"/>
    </source>
</evidence>
<evidence type="ECO:0000256" key="1">
    <source>
        <dbReference type="ARBA" id="ARBA00004141"/>
    </source>
</evidence>
<sequence>MLKILILSLILTENVFSLIVNPTLNETFIHNTYKYDELIDLTVNKTVMHILDFEEDSDILSVYPTRVHVGTNDSISVDYPLLVTASQQKGISSWDLPLVINTKNKVLYFNDMARTLCPHDAGPNITAQGRPSMTLSTSSPNNVTVKIKVRRVQDFYLEVNKEVTLNVTPSTPKYYYFSFDRDPLNLPHSQRSHLLFPKFNYTIPKSVLLTIDSDDDVCAIVSIQSNSCPVFDNERDVTYRGYHFTMTRKGGITVTQSMFPRGFYVVFIVMESDERCSGVAARAHDRRKTFRFEAAASVSAAEYAAGALAALALVLLVALLAPLAHALSCASHETVIIIENEPVPSSSRDVAGIADDTPIVSRHSDEFESEVESEAEAAAAPLTLAGLSRARPQAHSRRSYRYFTSSLTVAVVYALPVVQLLATYQARVRQSGDQDVCYYNFLCALPLGALSDGNHVASNAGYVLLGAAFMLQVRWRQARRAAAPYRGDVGIPEHPGLLYSMGLALVMEGVLSACYHLCPNKMNFQFDSSFMYVTAVLCMVKLYQSRHPDVNASANTTFLLLAFVMAIGVIGIMDPNPYFWAVFTIAHLSICFFLTLKIYYVGKFKMPYYVGMFAVLLYVNECRCGHEGASLARRAVAALRARGRAALRPARPARALLLAVVNVCNWALAAYGMYEHNGDFARHLLAVLLGNTLLHTCCYVALKLRHGERLPPAAWLWLALAPAAWAAAAAFFLDSRTKWSETAARSRTHNAPCTALRVFDSHDLWHLASAAAIFFSFNLLLIIDDPLADTPRHLIPVF</sequence>
<feature type="signal peptide" evidence="9">
    <location>
        <begin position="1"/>
        <end position="17"/>
    </location>
</feature>
<comment type="similarity">
    <text evidence="2">Belongs to the SID1 family.</text>
</comment>
<proteinExistence type="inferred from homology"/>
<feature type="transmembrane region" description="Helical" evidence="8">
    <location>
        <begin position="456"/>
        <end position="475"/>
    </location>
</feature>
<keyword evidence="7" id="KW-0325">Glycoprotein</keyword>
<keyword evidence="6 8" id="KW-0472">Membrane</keyword>
<evidence type="ECO:0000256" key="4">
    <source>
        <dbReference type="ARBA" id="ARBA00022729"/>
    </source>
</evidence>
<evidence type="ECO:0000313" key="11">
    <source>
        <dbReference type="Proteomes" id="UP000838878"/>
    </source>
</evidence>
<feature type="transmembrane region" description="Helical" evidence="8">
    <location>
        <begin position="680"/>
        <end position="702"/>
    </location>
</feature>
<evidence type="ECO:0000256" key="3">
    <source>
        <dbReference type="ARBA" id="ARBA00022692"/>
    </source>
</evidence>
<evidence type="ECO:0000256" key="6">
    <source>
        <dbReference type="ARBA" id="ARBA00023136"/>
    </source>
</evidence>
<feature type="transmembrane region" description="Helical" evidence="8">
    <location>
        <begin position="400"/>
        <end position="422"/>
    </location>
</feature>
<dbReference type="GO" id="GO:0051033">
    <property type="term" value="F:RNA transmembrane transporter activity"/>
    <property type="evidence" value="ECO:0007669"/>
    <property type="project" value="TreeGrafter"/>
</dbReference>
<dbReference type="Proteomes" id="UP000838878">
    <property type="component" value="Chromosome 1"/>
</dbReference>
<accession>A0A8S4I1N9</accession>
<dbReference type="PANTHER" id="PTHR12185:SF14">
    <property type="entry name" value="CHOLESTEROL UPTAKE PROTEIN 1"/>
    <property type="match status" value="1"/>
</dbReference>
<feature type="transmembrane region" description="Helical" evidence="8">
    <location>
        <begin position="303"/>
        <end position="324"/>
    </location>
</feature>
<gene>
    <name evidence="10" type="ORF">BINO364_LOCUS182</name>
</gene>
<feature type="transmembrane region" description="Helical" evidence="8">
    <location>
        <begin position="714"/>
        <end position="733"/>
    </location>
</feature>
<feature type="chain" id="PRO_5035812384" description="SID1 transmembrane family member 1-like" evidence="9">
    <location>
        <begin position="18"/>
        <end position="798"/>
    </location>
</feature>
<dbReference type="Pfam" id="PF13965">
    <property type="entry name" value="SID-1_RNA_chan"/>
    <property type="match status" value="1"/>
</dbReference>
<evidence type="ECO:0000256" key="9">
    <source>
        <dbReference type="SAM" id="SignalP"/>
    </source>
</evidence>
<dbReference type="OrthoDB" id="416618at2759"/>
<dbReference type="GO" id="GO:0003725">
    <property type="term" value="F:double-stranded RNA binding"/>
    <property type="evidence" value="ECO:0007669"/>
    <property type="project" value="TreeGrafter"/>
</dbReference>
<feature type="non-terminal residue" evidence="10">
    <location>
        <position position="798"/>
    </location>
</feature>
<dbReference type="GO" id="GO:0005886">
    <property type="term" value="C:plasma membrane"/>
    <property type="evidence" value="ECO:0007669"/>
    <property type="project" value="TreeGrafter"/>
</dbReference>
<evidence type="ECO:0000256" key="7">
    <source>
        <dbReference type="ARBA" id="ARBA00023180"/>
    </source>
</evidence>
<keyword evidence="3 8" id="KW-0812">Transmembrane</keyword>
<dbReference type="GO" id="GO:0005764">
    <property type="term" value="C:lysosome"/>
    <property type="evidence" value="ECO:0007669"/>
    <property type="project" value="TreeGrafter"/>
</dbReference>
<feature type="transmembrane region" description="Helical" evidence="8">
    <location>
        <begin position="555"/>
        <end position="573"/>
    </location>
</feature>
<name>A0A8S4I1N9_9NEOP</name>
<evidence type="ECO:0000256" key="8">
    <source>
        <dbReference type="SAM" id="Phobius"/>
    </source>
</evidence>
<dbReference type="EMBL" id="OV170221">
    <property type="protein sequence ID" value="CAH0712974.1"/>
    <property type="molecule type" value="Genomic_DNA"/>
</dbReference>
<dbReference type="PANTHER" id="PTHR12185">
    <property type="entry name" value="SID1 TRANSMEMBRANE FAMILY MEMEBER"/>
    <property type="match status" value="1"/>
</dbReference>
<keyword evidence="5 8" id="KW-1133">Transmembrane helix</keyword>
<reference evidence="10" key="1">
    <citation type="submission" date="2021-12" db="EMBL/GenBank/DDBJ databases">
        <authorList>
            <person name="Martin H S."/>
        </authorList>
    </citation>
    <scope>NUCLEOTIDE SEQUENCE</scope>
</reference>
<feature type="transmembrane region" description="Helical" evidence="8">
    <location>
        <begin position="579"/>
        <end position="600"/>
    </location>
</feature>
<comment type="subcellular location">
    <subcellularLocation>
        <location evidence="1">Membrane</location>
        <topology evidence="1">Multi-pass membrane protein</topology>
    </subcellularLocation>
</comment>
<evidence type="ECO:0008006" key="12">
    <source>
        <dbReference type="Google" id="ProtNLM"/>
    </source>
</evidence>
<dbReference type="AlphaFoldDB" id="A0A8S4I1N9"/>
<dbReference type="InterPro" id="IPR025958">
    <property type="entry name" value="SID1_TM_fam"/>
</dbReference>
<evidence type="ECO:0000256" key="2">
    <source>
        <dbReference type="ARBA" id="ARBA00006618"/>
    </source>
</evidence>
<evidence type="ECO:0000313" key="10">
    <source>
        <dbReference type="EMBL" id="CAH0712974.1"/>
    </source>
</evidence>
<keyword evidence="4 9" id="KW-0732">Signal</keyword>
<protein>
    <recommendedName>
        <fullName evidence="12">SID1 transmembrane family member 1-like</fullName>
    </recommendedName>
</protein>
<feature type="transmembrane region" description="Helical" evidence="8">
    <location>
        <begin position="655"/>
        <end position="674"/>
    </location>
</feature>
<organism evidence="10 11">
    <name type="scientific">Brenthis ino</name>
    <name type="common">lesser marbled fritillary</name>
    <dbReference type="NCBI Taxonomy" id="405034"/>
    <lineage>
        <taxon>Eukaryota</taxon>
        <taxon>Metazoa</taxon>
        <taxon>Ecdysozoa</taxon>
        <taxon>Arthropoda</taxon>
        <taxon>Hexapoda</taxon>
        <taxon>Insecta</taxon>
        <taxon>Pterygota</taxon>
        <taxon>Neoptera</taxon>
        <taxon>Endopterygota</taxon>
        <taxon>Lepidoptera</taxon>
        <taxon>Glossata</taxon>
        <taxon>Ditrysia</taxon>
        <taxon>Papilionoidea</taxon>
        <taxon>Nymphalidae</taxon>
        <taxon>Heliconiinae</taxon>
        <taxon>Argynnini</taxon>
        <taxon>Brenthis</taxon>
    </lineage>
</organism>